<proteinExistence type="predicted"/>
<protein>
    <submittedName>
        <fullName evidence="2">Uncharacterized protein</fullName>
    </submittedName>
</protein>
<feature type="compositionally biased region" description="Low complexity" evidence="1">
    <location>
        <begin position="94"/>
        <end position="106"/>
    </location>
</feature>
<organism evidence="2 3">
    <name type="scientific">Dreissena polymorpha</name>
    <name type="common">Zebra mussel</name>
    <name type="synonym">Mytilus polymorpha</name>
    <dbReference type="NCBI Taxonomy" id="45954"/>
    <lineage>
        <taxon>Eukaryota</taxon>
        <taxon>Metazoa</taxon>
        <taxon>Spiralia</taxon>
        <taxon>Lophotrochozoa</taxon>
        <taxon>Mollusca</taxon>
        <taxon>Bivalvia</taxon>
        <taxon>Autobranchia</taxon>
        <taxon>Heteroconchia</taxon>
        <taxon>Euheterodonta</taxon>
        <taxon>Imparidentia</taxon>
        <taxon>Neoheterodontei</taxon>
        <taxon>Myida</taxon>
        <taxon>Dreissenoidea</taxon>
        <taxon>Dreissenidae</taxon>
        <taxon>Dreissena</taxon>
    </lineage>
</organism>
<feature type="compositionally biased region" description="Polar residues" evidence="1">
    <location>
        <begin position="8"/>
        <end position="24"/>
    </location>
</feature>
<feature type="region of interest" description="Disordered" evidence="1">
    <location>
        <begin position="70"/>
        <end position="113"/>
    </location>
</feature>
<comment type="caution">
    <text evidence="2">The sequence shown here is derived from an EMBL/GenBank/DDBJ whole genome shotgun (WGS) entry which is preliminary data.</text>
</comment>
<feature type="region of interest" description="Disordered" evidence="1">
    <location>
        <begin position="1"/>
        <end position="24"/>
    </location>
</feature>
<evidence type="ECO:0000256" key="1">
    <source>
        <dbReference type="SAM" id="MobiDB-lite"/>
    </source>
</evidence>
<sequence length="113" mass="11191">MYSPLSLRISQSDPNTLGTTYQTGQTWQDGYGSTGHYKCTDQYLVTKPGECCGAPQCNFQGTGGGISGSGTGMISSGGTMTGGGTITGGGTVSGSGTSSGTSGGTILYSGYTQ</sequence>
<dbReference type="AlphaFoldDB" id="A0A9D4IJH7"/>
<gene>
    <name evidence="2" type="ORF">DPMN_176725</name>
</gene>
<reference evidence="2" key="1">
    <citation type="journal article" date="2019" name="bioRxiv">
        <title>The Genome of the Zebra Mussel, Dreissena polymorpha: A Resource for Invasive Species Research.</title>
        <authorList>
            <person name="McCartney M.A."/>
            <person name="Auch B."/>
            <person name="Kono T."/>
            <person name="Mallez S."/>
            <person name="Zhang Y."/>
            <person name="Obille A."/>
            <person name="Becker A."/>
            <person name="Abrahante J.E."/>
            <person name="Garbe J."/>
            <person name="Badalamenti J.P."/>
            <person name="Herman A."/>
            <person name="Mangelson H."/>
            <person name="Liachko I."/>
            <person name="Sullivan S."/>
            <person name="Sone E.D."/>
            <person name="Koren S."/>
            <person name="Silverstein K.A.T."/>
            <person name="Beckman K.B."/>
            <person name="Gohl D.M."/>
        </authorList>
    </citation>
    <scope>NUCLEOTIDE SEQUENCE</scope>
    <source>
        <strain evidence="2">Duluth1</strain>
        <tissue evidence="2">Whole animal</tissue>
    </source>
</reference>
<dbReference type="Proteomes" id="UP000828390">
    <property type="component" value="Unassembled WGS sequence"/>
</dbReference>
<evidence type="ECO:0000313" key="2">
    <source>
        <dbReference type="EMBL" id="KAH3775324.1"/>
    </source>
</evidence>
<reference evidence="2" key="2">
    <citation type="submission" date="2020-11" db="EMBL/GenBank/DDBJ databases">
        <authorList>
            <person name="McCartney M.A."/>
            <person name="Auch B."/>
            <person name="Kono T."/>
            <person name="Mallez S."/>
            <person name="Becker A."/>
            <person name="Gohl D.M."/>
            <person name="Silverstein K.A.T."/>
            <person name="Koren S."/>
            <person name="Bechman K.B."/>
            <person name="Herman A."/>
            <person name="Abrahante J.E."/>
            <person name="Garbe J."/>
        </authorList>
    </citation>
    <scope>NUCLEOTIDE SEQUENCE</scope>
    <source>
        <strain evidence="2">Duluth1</strain>
        <tissue evidence="2">Whole animal</tissue>
    </source>
</reference>
<accession>A0A9D4IJH7</accession>
<evidence type="ECO:0000313" key="3">
    <source>
        <dbReference type="Proteomes" id="UP000828390"/>
    </source>
</evidence>
<name>A0A9D4IJH7_DREPO</name>
<feature type="compositionally biased region" description="Gly residues" evidence="1">
    <location>
        <begin position="79"/>
        <end position="93"/>
    </location>
</feature>
<dbReference type="EMBL" id="JAIWYP010000009">
    <property type="protein sequence ID" value="KAH3775324.1"/>
    <property type="molecule type" value="Genomic_DNA"/>
</dbReference>
<keyword evidence="3" id="KW-1185">Reference proteome</keyword>